<evidence type="ECO:0008006" key="3">
    <source>
        <dbReference type="Google" id="ProtNLM"/>
    </source>
</evidence>
<evidence type="ECO:0000313" key="1">
    <source>
        <dbReference type="EMBL" id="KAL3779397.1"/>
    </source>
</evidence>
<comment type="caution">
    <text evidence="1">The sequence shown here is derived from an EMBL/GenBank/DDBJ whole genome shotgun (WGS) entry which is preliminary data.</text>
</comment>
<dbReference type="AlphaFoldDB" id="A0ABD3NUJ4"/>
<gene>
    <name evidence="1" type="ORF">ACHAW5_000661</name>
</gene>
<dbReference type="Proteomes" id="UP001530315">
    <property type="component" value="Unassembled WGS sequence"/>
</dbReference>
<name>A0ABD3NUJ4_9STRA</name>
<keyword evidence="2" id="KW-1185">Reference proteome</keyword>
<sequence length="660" mass="74369">MFSSGSSTSSSAVVVQSKHYNSNTAETNGSDSNSSLIKTPKAKKCDMRWLCPKCQGDVRLPPPQMLASSGSILADVNKTSIALNKNSVSTIQEEGPSVNKLHVMCALKCSAPRYHLACSAVPQGSQIFRFAIICCQPVADDADARGESSTLNYDTERMLENLYSSSGSAWWNLPADDSTCMMDGKRRSHQSLQNDKNWPTSMMSFVCPNCDVEGTSRYLLEYFERFHSLKKTFYEEYLSGSNNRSVNCRLDRADESVDARTGDAFLWYLMKDSRKEYLDKKQVKRPMTCSKLPPKKRACIDPFFRSLDWNSSEIQLKNMGNVLTFLSKQQQKHQRRQKRQKSTFQLDPSYLVGMPIRLFNPIDNTYHTGRVLDFKLGAPHRIDQPIFSSNSSEASSISSVPNIGELTDAKICSTSFLVRFRQGIEGRKISVHKWIYLEEHAVTVGGEICWANVGHHSGGAMDDRTNTKVDDCKPKNGISPHVLKSDVKLHAQQYVSPYRPVQIIFRSLLEMIPVQNLNPYLSCEDITKSHTNIRGKDPCLNVLAMGFGLTFSHVRLSLRDCPGSERKTALIAPFGDTSEESARAEVVLLTPNNPSWIDQILHRAELSDEDVALELGMACMEKEEERRIRLWCNLSVSHIFKLPLMRETTRKSQSEQHSNE</sequence>
<protein>
    <recommendedName>
        <fullName evidence="3">Polycomb protein VEFS-Box domain-containing protein</fullName>
    </recommendedName>
</protein>
<reference evidence="1 2" key="1">
    <citation type="submission" date="2024-10" db="EMBL/GenBank/DDBJ databases">
        <title>Updated reference genomes for cyclostephanoid diatoms.</title>
        <authorList>
            <person name="Roberts W.R."/>
            <person name="Alverson A.J."/>
        </authorList>
    </citation>
    <scope>NUCLEOTIDE SEQUENCE [LARGE SCALE GENOMIC DNA]</scope>
    <source>
        <strain evidence="1 2">AJA276-08</strain>
    </source>
</reference>
<evidence type="ECO:0000313" key="2">
    <source>
        <dbReference type="Proteomes" id="UP001530315"/>
    </source>
</evidence>
<organism evidence="1 2">
    <name type="scientific">Stephanodiscus triporus</name>
    <dbReference type="NCBI Taxonomy" id="2934178"/>
    <lineage>
        <taxon>Eukaryota</taxon>
        <taxon>Sar</taxon>
        <taxon>Stramenopiles</taxon>
        <taxon>Ochrophyta</taxon>
        <taxon>Bacillariophyta</taxon>
        <taxon>Coscinodiscophyceae</taxon>
        <taxon>Thalassiosirophycidae</taxon>
        <taxon>Stephanodiscales</taxon>
        <taxon>Stephanodiscaceae</taxon>
        <taxon>Stephanodiscus</taxon>
    </lineage>
</organism>
<accession>A0ABD3NUJ4</accession>
<dbReference type="EMBL" id="JALLAZ020001166">
    <property type="protein sequence ID" value="KAL3779397.1"/>
    <property type="molecule type" value="Genomic_DNA"/>
</dbReference>
<proteinExistence type="predicted"/>